<evidence type="ECO:0000313" key="3">
    <source>
        <dbReference type="Proteomes" id="UP000287651"/>
    </source>
</evidence>
<evidence type="ECO:0000313" key="2">
    <source>
        <dbReference type="EMBL" id="RRT73040.1"/>
    </source>
</evidence>
<dbReference type="AlphaFoldDB" id="A0A427A9Y0"/>
<feature type="region of interest" description="Disordered" evidence="1">
    <location>
        <begin position="67"/>
        <end position="86"/>
    </location>
</feature>
<comment type="caution">
    <text evidence="2">The sequence shown here is derived from an EMBL/GenBank/DDBJ whole genome shotgun (WGS) entry which is preliminary data.</text>
</comment>
<accession>A0A427A9Y0</accession>
<protein>
    <submittedName>
        <fullName evidence="2">Uncharacterized protein</fullName>
    </submittedName>
</protein>
<name>A0A427A9Y0_ENSVE</name>
<gene>
    <name evidence="2" type="ORF">B296_00018233</name>
</gene>
<dbReference type="Proteomes" id="UP000287651">
    <property type="component" value="Unassembled WGS sequence"/>
</dbReference>
<evidence type="ECO:0000256" key="1">
    <source>
        <dbReference type="SAM" id="MobiDB-lite"/>
    </source>
</evidence>
<sequence length="86" mass="10169">MKTPRELWDQAKYYRFYLDNSHDKEECHDLNNKIEELIHKEYLKHNVKRPRESPPYPHGLIEKQININVGGSTSDGDSALRQKAYA</sequence>
<feature type="compositionally biased region" description="Polar residues" evidence="1">
    <location>
        <begin position="67"/>
        <end position="76"/>
    </location>
</feature>
<proteinExistence type="predicted"/>
<dbReference type="EMBL" id="AMZH03003215">
    <property type="protein sequence ID" value="RRT73040.1"/>
    <property type="molecule type" value="Genomic_DNA"/>
</dbReference>
<organism evidence="2 3">
    <name type="scientific">Ensete ventricosum</name>
    <name type="common">Abyssinian banana</name>
    <name type="synonym">Musa ensete</name>
    <dbReference type="NCBI Taxonomy" id="4639"/>
    <lineage>
        <taxon>Eukaryota</taxon>
        <taxon>Viridiplantae</taxon>
        <taxon>Streptophyta</taxon>
        <taxon>Embryophyta</taxon>
        <taxon>Tracheophyta</taxon>
        <taxon>Spermatophyta</taxon>
        <taxon>Magnoliopsida</taxon>
        <taxon>Liliopsida</taxon>
        <taxon>Zingiberales</taxon>
        <taxon>Musaceae</taxon>
        <taxon>Ensete</taxon>
    </lineage>
</organism>
<reference evidence="2 3" key="1">
    <citation type="journal article" date="2014" name="Agronomy (Basel)">
        <title>A Draft Genome Sequence for Ensete ventricosum, the Drought-Tolerant Tree Against Hunger.</title>
        <authorList>
            <person name="Harrison J."/>
            <person name="Moore K.A."/>
            <person name="Paszkiewicz K."/>
            <person name="Jones T."/>
            <person name="Grant M."/>
            <person name="Ambacheew D."/>
            <person name="Muzemil S."/>
            <person name="Studholme D.J."/>
        </authorList>
    </citation>
    <scope>NUCLEOTIDE SEQUENCE [LARGE SCALE GENOMIC DNA]</scope>
</reference>